<name>A0ACC0KXL7_CHOFU</name>
<evidence type="ECO:0000313" key="1">
    <source>
        <dbReference type="EMBL" id="KAI8441104.1"/>
    </source>
</evidence>
<organism evidence="1 2">
    <name type="scientific">Choristoneura fumiferana</name>
    <name type="common">Spruce budworm moth</name>
    <name type="synonym">Archips fumiferana</name>
    <dbReference type="NCBI Taxonomy" id="7141"/>
    <lineage>
        <taxon>Eukaryota</taxon>
        <taxon>Metazoa</taxon>
        <taxon>Ecdysozoa</taxon>
        <taxon>Arthropoda</taxon>
        <taxon>Hexapoda</taxon>
        <taxon>Insecta</taxon>
        <taxon>Pterygota</taxon>
        <taxon>Neoptera</taxon>
        <taxon>Endopterygota</taxon>
        <taxon>Lepidoptera</taxon>
        <taxon>Glossata</taxon>
        <taxon>Ditrysia</taxon>
        <taxon>Tortricoidea</taxon>
        <taxon>Tortricidae</taxon>
        <taxon>Tortricinae</taxon>
        <taxon>Choristoneura</taxon>
    </lineage>
</organism>
<protein>
    <submittedName>
        <fullName evidence="1">Uncharacterized protein</fullName>
    </submittedName>
</protein>
<sequence>MIRACQAFNARCRDRHGSVSRVHLSKMDVETVLTVILYRRLKRGNRRRRYWVHPILTTRLTESHYIILYPKLRQYGPKFFNYFRMSIKSFDDLLALINEELVADENTVRYTISPEEKLIITLRYLATGCSLGTLSYDYRIGKSTVATIIPHVCETIWRKLKPIVMSEPTKEKWYEISEIFEKHSKFPNCLGALDGKHIRLIQPEHTGSMYYNYKHFFSLVLMALADANYCFVWVDIGAYGKNSDSGIFKNSSLYKKLTERSLDLPDPKTLLIKNRPTVLPYVIVADEAFGMMENLMRPYGGRSLTYAKKIFNNRLTLARRYVECTFGIMCNKWRILHRPLDVNMCFAEKIVKAICTLHNYVRMRDGYNFDDTLYTPQLENLASHYTGRAVRQADNVRENLTKYFINEGKLDWLDHNI</sequence>
<dbReference type="Proteomes" id="UP001064048">
    <property type="component" value="Chromosome 15"/>
</dbReference>
<dbReference type="EMBL" id="CM046115">
    <property type="protein sequence ID" value="KAI8441104.1"/>
    <property type="molecule type" value="Genomic_DNA"/>
</dbReference>
<keyword evidence="2" id="KW-1185">Reference proteome</keyword>
<proteinExistence type="predicted"/>
<gene>
    <name evidence="1" type="ORF">MSG28_009367</name>
</gene>
<accession>A0ACC0KXL7</accession>
<reference evidence="1 2" key="1">
    <citation type="journal article" date="2022" name="Genome Biol. Evol.">
        <title>The Spruce Budworm Genome: Reconstructing the Evolutionary History of Antifreeze Proteins.</title>
        <authorList>
            <person name="Beliveau C."/>
            <person name="Gagne P."/>
            <person name="Picq S."/>
            <person name="Vernygora O."/>
            <person name="Keeling C.I."/>
            <person name="Pinkney K."/>
            <person name="Doucet D."/>
            <person name="Wen F."/>
            <person name="Johnston J.S."/>
            <person name="Maaroufi H."/>
            <person name="Boyle B."/>
            <person name="Laroche J."/>
            <person name="Dewar K."/>
            <person name="Juretic N."/>
            <person name="Blackburn G."/>
            <person name="Nisole A."/>
            <person name="Brunet B."/>
            <person name="Brandao M."/>
            <person name="Lumley L."/>
            <person name="Duan J."/>
            <person name="Quan G."/>
            <person name="Lucarotti C.J."/>
            <person name="Roe A.D."/>
            <person name="Sperling F.A.H."/>
            <person name="Levesque R.C."/>
            <person name="Cusson M."/>
        </authorList>
    </citation>
    <scope>NUCLEOTIDE SEQUENCE [LARGE SCALE GENOMIC DNA]</scope>
    <source>
        <strain evidence="1">Glfc:IPQL:Cfum</strain>
    </source>
</reference>
<evidence type="ECO:0000313" key="2">
    <source>
        <dbReference type="Proteomes" id="UP001064048"/>
    </source>
</evidence>
<comment type="caution">
    <text evidence="1">The sequence shown here is derived from an EMBL/GenBank/DDBJ whole genome shotgun (WGS) entry which is preliminary data.</text>
</comment>